<dbReference type="Proteomes" id="UP000602198">
    <property type="component" value="Unassembled WGS sequence"/>
</dbReference>
<protein>
    <submittedName>
        <fullName evidence="1">Uncharacterized protein</fullName>
    </submittedName>
</protein>
<organism evidence="1 2">
    <name type="scientific">Nocardia acididurans</name>
    <dbReference type="NCBI Taxonomy" id="2802282"/>
    <lineage>
        <taxon>Bacteria</taxon>
        <taxon>Bacillati</taxon>
        <taxon>Actinomycetota</taxon>
        <taxon>Actinomycetes</taxon>
        <taxon>Mycobacteriales</taxon>
        <taxon>Nocardiaceae</taxon>
        <taxon>Nocardia</taxon>
    </lineage>
</organism>
<dbReference type="EMBL" id="JAERRJ010000008">
    <property type="protein sequence ID" value="MBL1076869.1"/>
    <property type="molecule type" value="Genomic_DNA"/>
</dbReference>
<sequence length="238" mass="26791">MGITKSQLRNTAAELAKRLELRSDISSWMQDEYYRHLKLTGTPHKNLAAADFDQMWPDIEKILTNLTTGNYERSFTVNGRAIQLNVSVLEPEDLNGFFLGEYLLRPDDEAAVAAALAKQAQRSDRHAVYLFRFADGVRRNIAAAVTAGELPLREMEFDPYAEKFLATVVALNDAHRKLGDYRIWQHITLTDAQLRDHGLDPAYLRAIASRKRLTALPKDQDGAPTYAGQSTLLTPYAL</sequence>
<gene>
    <name evidence="1" type="ORF">JK358_20965</name>
</gene>
<accession>A0ABS1MAT9</accession>
<proteinExistence type="predicted"/>
<keyword evidence="2" id="KW-1185">Reference proteome</keyword>
<dbReference type="RefSeq" id="WP_201949462.1">
    <property type="nucleotide sequence ID" value="NZ_JAERRJ010000008.1"/>
</dbReference>
<evidence type="ECO:0000313" key="1">
    <source>
        <dbReference type="EMBL" id="MBL1076869.1"/>
    </source>
</evidence>
<reference evidence="1 2" key="1">
    <citation type="submission" date="2021-01" db="EMBL/GenBank/DDBJ databases">
        <title>WGS of actinomycetes isolated from Thailand.</title>
        <authorList>
            <person name="Thawai C."/>
        </authorList>
    </citation>
    <scope>NUCLEOTIDE SEQUENCE [LARGE SCALE GENOMIC DNA]</scope>
    <source>
        <strain evidence="1 2">LPG 2</strain>
    </source>
</reference>
<name>A0ABS1MAT9_9NOCA</name>
<evidence type="ECO:0000313" key="2">
    <source>
        <dbReference type="Proteomes" id="UP000602198"/>
    </source>
</evidence>
<comment type="caution">
    <text evidence="1">The sequence shown here is derived from an EMBL/GenBank/DDBJ whole genome shotgun (WGS) entry which is preliminary data.</text>
</comment>